<geneLocation type="plasmid" evidence="6 7">
    <name>unnamed1</name>
</geneLocation>
<geneLocation type="plasmid" evidence="5">
    <name>unnamed2</name>
</geneLocation>
<dbReference type="EMBL" id="JABRWM010000002">
    <property type="protein sequence ID" value="NRF17991.1"/>
    <property type="molecule type" value="Genomic_DNA"/>
</dbReference>
<dbReference type="Pfam" id="PF00497">
    <property type="entry name" value="SBP_bac_3"/>
    <property type="match status" value="1"/>
</dbReference>
<dbReference type="InterPro" id="IPR001638">
    <property type="entry name" value="Solute-binding_3/MltF_N"/>
</dbReference>
<keyword evidence="6" id="KW-0614">Plasmid</keyword>
<keyword evidence="2 3" id="KW-0732">Signal</keyword>
<sequence>MRKTTHIAALSAFVSLFCASVAIADQAIHDTLPENIRSAGVIRIGGAFESFPQLVADPNEATKPVGIAADLAALLAPVLGVKIEWVNTHWPGQIPGLQAGSLDALMGQISVTAERERKMLDFVPYFQASAGIVVPNENPRNIGEDVKTLCGLKIGAPSGSLYGQTLRGISEKYCTEETAGPITLAEFPSAPAASTAVLSGQIDGYLDSSVTCKGIASSSGARLSSISLLYNQTQEWDPGLYGIAFTKDNVDLTKAVLLAMKAISETGQYQQVLTKYNAGDSAVPADRMSINPLTHTPVGQKQ</sequence>
<dbReference type="Proteomes" id="UP000500870">
    <property type="component" value="Plasmid unnamed1"/>
</dbReference>
<dbReference type="AlphaFoldDB" id="A0A6H0ZJM9"/>
<dbReference type="EMBL" id="CP050897">
    <property type="protein sequence ID" value="QIX19980.1"/>
    <property type="molecule type" value="Genomic_DNA"/>
</dbReference>
<organism evidence="6 7">
    <name type="scientific">Agrobacterium pusense</name>
    <dbReference type="NCBI Taxonomy" id="648995"/>
    <lineage>
        <taxon>Bacteria</taxon>
        <taxon>Pseudomonadati</taxon>
        <taxon>Pseudomonadota</taxon>
        <taxon>Alphaproteobacteria</taxon>
        <taxon>Hyphomicrobiales</taxon>
        <taxon>Rhizobiaceae</taxon>
        <taxon>Rhizobium/Agrobacterium group</taxon>
        <taxon>Agrobacterium</taxon>
    </lineage>
</organism>
<dbReference type="SUPFAM" id="SSF53850">
    <property type="entry name" value="Periplasmic binding protein-like II"/>
    <property type="match status" value="1"/>
</dbReference>
<reference evidence="5" key="1">
    <citation type="submission" date="2019-07" db="EMBL/GenBank/DDBJ databases">
        <title>FDA dAtabase for Regulatory Grade micrObial Sequences (FDA-ARGOS): Supporting development and validation of Infectious Disease Dx tests.</title>
        <authorList>
            <person name="Bachman M."/>
            <person name="Young C."/>
            <person name="Tallon L."/>
            <person name="Sadzewicz L."/>
            <person name="Vavikolanu K."/>
            <person name="Mehta A."/>
            <person name="Aluvathingal J."/>
            <person name="Nadendla S."/>
            <person name="Nandy P."/>
            <person name="Geyer C."/>
            <person name="Yan Y."/>
            <person name="Sichtig H."/>
        </authorList>
    </citation>
    <scope>NUCLEOTIDE SEQUENCE</scope>
    <source>
        <strain evidence="5">FDAARGOS_618</strain>
        <plasmid evidence="5">unnamed2</plasmid>
    </source>
</reference>
<evidence type="ECO:0000313" key="6">
    <source>
        <dbReference type="EMBL" id="QIX19980.1"/>
    </source>
</evidence>
<name>A0A6H0ZJM9_9HYPH</name>
<keyword evidence="8" id="KW-1185">Reference proteome</keyword>
<dbReference type="SMART" id="SM00062">
    <property type="entry name" value="PBPb"/>
    <property type="match status" value="1"/>
</dbReference>
<evidence type="ECO:0000313" key="7">
    <source>
        <dbReference type="Proteomes" id="UP000500870"/>
    </source>
</evidence>
<dbReference type="Proteomes" id="UP001155820">
    <property type="component" value="Unassembled WGS sequence"/>
</dbReference>
<dbReference type="Gene3D" id="3.40.190.10">
    <property type="entry name" value="Periplasmic binding protein-like II"/>
    <property type="match status" value="2"/>
</dbReference>
<proteinExistence type="predicted"/>
<feature type="domain" description="Solute-binding protein family 3/N-terminal" evidence="4">
    <location>
        <begin position="41"/>
        <end position="280"/>
    </location>
</feature>
<evidence type="ECO:0000256" key="2">
    <source>
        <dbReference type="ARBA" id="ARBA00022729"/>
    </source>
</evidence>
<dbReference type="PANTHER" id="PTHR35936:SF19">
    <property type="entry name" value="AMINO-ACID-BINDING PROTEIN YXEM-RELATED"/>
    <property type="match status" value="1"/>
</dbReference>
<feature type="chain" id="PRO_5044632503" evidence="3">
    <location>
        <begin position="25"/>
        <end position="302"/>
    </location>
</feature>
<comment type="subcellular location">
    <subcellularLocation>
        <location evidence="1">Periplasm</location>
    </subcellularLocation>
</comment>
<evidence type="ECO:0000259" key="4">
    <source>
        <dbReference type="SMART" id="SM00062"/>
    </source>
</evidence>
<protein>
    <submittedName>
        <fullName evidence="6">Transporter substrate-binding domain-containing protein</fullName>
    </submittedName>
</protein>
<accession>A0A6H0ZJM9</accession>
<gene>
    <name evidence="5" type="ORF">FOB26_02345</name>
    <name evidence="6" type="ORF">FOB41_02070</name>
</gene>
<evidence type="ECO:0000256" key="3">
    <source>
        <dbReference type="SAM" id="SignalP"/>
    </source>
</evidence>
<evidence type="ECO:0000313" key="5">
    <source>
        <dbReference type="EMBL" id="NRF17991.1"/>
    </source>
</evidence>
<reference evidence="6 7" key="2">
    <citation type="submission" date="2020-04" db="EMBL/GenBank/DDBJ databases">
        <title>FDA dAtabase for Regulatory Grade micrObial Sequences (FDA-ARGOS): Supporting development and validation of Infectious Disease Dx tests.</title>
        <authorList>
            <person name="Sciortino C."/>
            <person name="Tallon L."/>
            <person name="Sadzewicz L."/>
            <person name="Vavikolanu K."/>
            <person name="Mehta A."/>
            <person name="Aluvathingal J."/>
            <person name="Nadendla S."/>
            <person name="Nandy P."/>
            <person name="Geyer C."/>
            <person name="Yan Y."/>
            <person name="Sichtig H."/>
        </authorList>
    </citation>
    <scope>NUCLEOTIDE SEQUENCE [LARGE SCALE GENOMIC DNA]</scope>
    <source>
        <strain evidence="6 7">FDAARGOS_633</strain>
        <plasmid evidence="6 7">unnamed1</plasmid>
    </source>
</reference>
<dbReference type="GO" id="GO:0042597">
    <property type="term" value="C:periplasmic space"/>
    <property type="evidence" value="ECO:0007669"/>
    <property type="project" value="UniProtKB-SubCell"/>
</dbReference>
<evidence type="ECO:0000256" key="1">
    <source>
        <dbReference type="ARBA" id="ARBA00004418"/>
    </source>
</evidence>
<dbReference type="PANTHER" id="PTHR35936">
    <property type="entry name" value="MEMBRANE-BOUND LYTIC MUREIN TRANSGLYCOSYLASE F"/>
    <property type="match status" value="1"/>
</dbReference>
<dbReference type="RefSeq" id="WP_052820731.1">
    <property type="nucleotide sequence ID" value="NZ_CP050897.1"/>
</dbReference>
<feature type="signal peptide" evidence="3">
    <location>
        <begin position="1"/>
        <end position="24"/>
    </location>
</feature>
<evidence type="ECO:0000313" key="8">
    <source>
        <dbReference type="Proteomes" id="UP001155820"/>
    </source>
</evidence>